<dbReference type="Proteomes" id="UP001051844">
    <property type="component" value="Unassembled WGS sequence"/>
</dbReference>
<dbReference type="InterPro" id="IPR025291">
    <property type="entry name" value="DUF4153"/>
</dbReference>
<name>A0AA37BWR5_9ACTN</name>
<feature type="transmembrane region" description="Helical" evidence="2">
    <location>
        <begin position="182"/>
        <end position="199"/>
    </location>
</feature>
<feature type="transmembrane region" description="Helical" evidence="2">
    <location>
        <begin position="453"/>
        <end position="474"/>
    </location>
</feature>
<sequence length="631" mass="65754">MSDGVEGNDERRRTGDAAGPEPQGVPEPRPGEPEPAAQPEPTPLVKAGTAGRTEARAGAKTDEPATGEADDAAPAAPGTPADAPPDSTDTPDDPEAPDEPGDGLRYERLPDAPPDSTDTPDDPEAPDEPGDGLRYERLPDTPPPILDGVRARPPAPPGLATLVAAAVTALLSGLLLGDGLAVNALILALPLAAAAWFAARQAGRRPRRSSLCWGAGGLALLAVPVWSDAEWPTLLAVLAAAGLGALALHGCRKWSGVLLAPLGPVLAVRRALVWGWRGARERTAGVEKDLGPLLRSVLVAVVLLVVFGGLFAAADRAFADLLGSLVPDVDGGSGVPWRLFLAVLGLAAALAVAHTAAAPTRWDGLGPGPGRPRGRVEWALPLVLLDLLFAAFVAVQAAVLLRGEDVVRASNGLTYSEYAREGFWQLLFATVLTLAVISVAVRVAPRSGPRDLLLVRAVLGTLCLLTLVVVASAVRRMDLYMGEYGLTRLRLSVVAMELWLGAVVLLILAAGVFGARLLPRAVLASAAVAVLAFGLASPDKLIAESNLDAHRDGRTLDLRYLAGLSADAVPALDRLDEPLRSCALRSIAVPDAPWYATSLSQARAHDILTARPVRNHPCRDLLTDDISPSVR</sequence>
<evidence type="ECO:0000313" key="4">
    <source>
        <dbReference type="Proteomes" id="UP001051844"/>
    </source>
</evidence>
<feature type="transmembrane region" description="Helical" evidence="2">
    <location>
        <begin position="335"/>
        <end position="358"/>
    </location>
</feature>
<protein>
    <recommendedName>
        <fullName evidence="5">DUF4173 domain-containing protein</fullName>
    </recommendedName>
</protein>
<evidence type="ECO:0000256" key="2">
    <source>
        <dbReference type="SAM" id="Phobius"/>
    </source>
</evidence>
<dbReference type="EMBL" id="BNDZ01000003">
    <property type="protein sequence ID" value="GHI45193.1"/>
    <property type="molecule type" value="Genomic_DNA"/>
</dbReference>
<evidence type="ECO:0008006" key="5">
    <source>
        <dbReference type="Google" id="ProtNLM"/>
    </source>
</evidence>
<evidence type="ECO:0000313" key="3">
    <source>
        <dbReference type="EMBL" id="GHI45193.1"/>
    </source>
</evidence>
<dbReference type="RefSeq" id="WP_129826177.1">
    <property type="nucleotide sequence ID" value="NZ_BNDZ01000003.1"/>
</dbReference>
<feature type="transmembrane region" description="Helical" evidence="2">
    <location>
        <begin position="422"/>
        <end position="441"/>
    </location>
</feature>
<feature type="compositionally biased region" description="Acidic residues" evidence="1">
    <location>
        <begin position="89"/>
        <end position="101"/>
    </location>
</feature>
<feature type="compositionally biased region" description="Acidic residues" evidence="1">
    <location>
        <begin position="118"/>
        <end position="130"/>
    </location>
</feature>
<feature type="region of interest" description="Disordered" evidence="1">
    <location>
        <begin position="1"/>
        <end position="152"/>
    </location>
</feature>
<comment type="caution">
    <text evidence="3">The sequence shown here is derived from an EMBL/GenBank/DDBJ whole genome shotgun (WGS) entry which is preliminary data.</text>
</comment>
<feature type="compositionally biased region" description="Low complexity" evidence="1">
    <location>
        <begin position="64"/>
        <end position="88"/>
    </location>
</feature>
<reference evidence="3" key="1">
    <citation type="submission" date="2022-09" db="EMBL/GenBank/DDBJ databases">
        <title>Whole genome shotgun sequence of Streptomyces albidoflavus NBRC 12854.</title>
        <authorList>
            <person name="Komaki H."/>
            <person name="Tamura T."/>
        </authorList>
    </citation>
    <scope>NUCLEOTIDE SEQUENCE</scope>
    <source>
        <strain evidence="3">NBRC 12854</strain>
    </source>
</reference>
<evidence type="ECO:0000256" key="1">
    <source>
        <dbReference type="SAM" id="MobiDB-lite"/>
    </source>
</evidence>
<feature type="transmembrane region" description="Helical" evidence="2">
    <location>
        <begin position="494"/>
        <end position="515"/>
    </location>
</feature>
<feature type="compositionally biased region" description="Basic and acidic residues" evidence="1">
    <location>
        <begin position="53"/>
        <end position="63"/>
    </location>
</feature>
<dbReference type="AlphaFoldDB" id="A0AA37BWR5"/>
<proteinExistence type="predicted"/>
<accession>A0AA37BWR5</accession>
<feature type="transmembrane region" description="Helical" evidence="2">
    <location>
        <begin position="378"/>
        <end position="401"/>
    </location>
</feature>
<keyword evidence="2" id="KW-0472">Membrane</keyword>
<keyword evidence="2" id="KW-0812">Transmembrane</keyword>
<organism evidence="3 4">
    <name type="scientific">Streptomyces albidoflavus</name>
    <dbReference type="NCBI Taxonomy" id="1886"/>
    <lineage>
        <taxon>Bacteria</taxon>
        <taxon>Bacillati</taxon>
        <taxon>Actinomycetota</taxon>
        <taxon>Actinomycetes</taxon>
        <taxon>Kitasatosporales</taxon>
        <taxon>Streptomycetaceae</taxon>
        <taxon>Streptomyces</taxon>
        <taxon>Streptomyces albidoflavus group</taxon>
    </lineage>
</organism>
<feature type="transmembrane region" description="Helical" evidence="2">
    <location>
        <begin position="233"/>
        <end position="251"/>
    </location>
</feature>
<feature type="transmembrane region" description="Helical" evidence="2">
    <location>
        <begin position="211"/>
        <end position="227"/>
    </location>
</feature>
<keyword evidence="2" id="KW-1133">Transmembrane helix</keyword>
<feature type="transmembrane region" description="Helical" evidence="2">
    <location>
        <begin position="296"/>
        <end position="314"/>
    </location>
</feature>
<dbReference type="Pfam" id="PF13687">
    <property type="entry name" value="DUF4153"/>
    <property type="match status" value="1"/>
</dbReference>
<gene>
    <name evidence="3" type="ORF">ScoT_13670</name>
</gene>